<dbReference type="EMBL" id="UINC01036637">
    <property type="protein sequence ID" value="SVB30915.1"/>
    <property type="molecule type" value="Genomic_DNA"/>
</dbReference>
<proteinExistence type="predicted"/>
<sequence>IGPGAGRVETGYALLEDLLGILKVQTGK</sequence>
<feature type="non-terminal residue" evidence="1">
    <location>
        <position position="1"/>
    </location>
</feature>
<organism evidence="1">
    <name type="scientific">marine metagenome</name>
    <dbReference type="NCBI Taxonomy" id="408172"/>
    <lineage>
        <taxon>unclassified sequences</taxon>
        <taxon>metagenomes</taxon>
        <taxon>ecological metagenomes</taxon>
    </lineage>
</organism>
<evidence type="ECO:0000313" key="1">
    <source>
        <dbReference type="EMBL" id="SVB30915.1"/>
    </source>
</evidence>
<reference evidence="1" key="1">
    <citation type="submission" date="2018-05" db="EMBL/GenBank/DDBJ databases">
        <authorList>
            <person name="Lanie J.A."/>
            <person name="Ng W.-L."/>
            <person name="Kazmierczak K.M."/>
            <person name="Andrzejewski T.M."/>
            <person name="Davidsen T.M."/>
            <person name="Wayne K.J."/>
            <person name="Tettelin H."/>
            <person name="Glass J.I."/>
            <person name="Rusch D."/>
            <person name="Podicherti R."/>
            <person name="Tsui H.-C.T."/>
            <person name="Winkler M.E."/>
        </authorList>
    </citation>
    <scope>NUCLEOTIDE SEQUENCE</scope>
</reference>
<protein>
    <recommendedName>
        <fullName evidence="2">Homoserine dehydrogenase catalytic domain-containing protein</fullName>
    </recommendedName>
</protein>
<gene>
    <name evidence="1" type="ORF">METZ01_LOCUS183769</name>
</gene>
<name>A0A382CXW7_9ZZZZ</name>
<evidence type="ECO:0008006" key="2">
    <source>
        <dbReference type="Google" id="ProtNLM"/>
    </source>
</evidence>
<dbReference type="AlphaFoldDB" id="A0A382CXW7"/>
<accession>A0A382CXW7</accession>